<keyword evidence="7" id="KW-1185">Reference proteome</keyword>
<dbReference type="PANTHER" id="PTHR30055:SF234">
    <property type="entry name" value="HTH-TYPE TRANSCRIPTIONAL REGULATOR BETI"/>
    <property type="match status" value="1"/>
</dbReference>
<dbReference type="Gene3D" id="1.10.357.10">
    <property type="entry name" value="Tetracycline Repressor, domain 2"/>
    <property type="match status" value="1"/>
</dbReference>
<dbReference type="EMBL" id="JACHMG010000001">
    <property type="protein sequence ID" value="MBB4688682.1"/>
    <property type="molecule type" value="Genomic_DNA"/>
</dbReference>
<dbReference type="InterPro" id="IPR001647">
    <property type="entry name" value="HTH_TetR"/>
</dbReference>
<dbReference type="Pfam" id="PF00440">
    <property type="entry name" value="TetR_N"/>
    <property type="match status" value="1"/>
</dbReference>
<dbReference type="PANTHER" id="PTHR30055">
    <property type="entry name" value="HTH-TYPE TRANSCRIPTIONAL REGULATOR RUTR"/>
    <property type="match status" value="1"/>
</dbReference>
<sequence length="208" mass="23448">MTTGDRRLRARKEPRQLRAERTRERILTSAAHIFTEHGYAGGTTNRIAEHARISIGSLYQYYPNKDAILAELISRHLDVGAAAVQRLLAGGLPTSLEDIMRGFVRAALENHLDDPQLLRVIAEEAPRSRELLNRVEGYERERVDFLRDLLERHPESRVADTRTAARLVTTTMELVVHKMIAAPDPVDVVSLENEMVAMLTRYLTAGGE</sequence>
<gene>
    <name evidence="6" type="ORF">BJY18_006167</name>
</gene>
<dbReference type="InterPro" id="IPR041669">
    <property type="entry name" value="TetR_C_15"/>
</dbReference>
<dbReference type="InterPro" id="IPR036271">
    <property type="entry name" value="Tet_transcr_reg_TetR-rel_C_sf"/>
</dbReference>
<dbReference type="InterPro" id="IPR050109">
    <property type="entry name" value="HTH-type_TetR-like_transc_reg"/>
</dbReference>
<reference evidence="6 7" key="1">
    <citation type="submission" date="2020-08" db="EMBL/GenBank/DDBJ databases">
        <title>Sequencing the genomes of 1000 actinobacteria strains.</title>
        <authorList>
            <person name="Klenk H.-P."/>
        </authorList>
    </citation>
    <scope>NUCLEOTIDE SEQUENCE [LARGE SCALE GENOMIC DNA]</scope>
    <source>
        <strain evidence="6 7">DSM 45859</strain>
    </source>
</reference>
<dbReference type="SUPFAM" id="SSF46689">
    <property type="entry name" value="Homeodomain-like"/>
    <property type="match status" value="1"/>
</dbReference>
<dbReference type="SUPFAM" id="SSF48498">
    <property type="entry name" value="Tetracyclin repressor-like, C-terminal domain"/>
    <property type="match status" value="1"/>
</dbReference>
<dbReference type="Pfam" id="PF17918">
    <property type="entry name" value="TetR_C_15"/>
    <property type="match status" value="1"/>
</dbReference>
<evidence type="ECO:0000313" key="7">
    <source>
        <dbReference type="Proteomes" id="UP000581769"/>
    </source>
</evidence>
<evidence type="ECO:0000313" key="6">
    <source>
        <dbReference type="EMBL" id="MBB4688682.1"/>
    </source>
</evidence>
<dbReference type="InterPro" id="IPR009057">
    <property type="entry name" value="Homeodomain-like_sf"/>
</dbReference>
<proteinExistence type="predicted"/>
<name>A0A840J5H3_9PSEU</name>
<dbReference type="GO" id="GO:0003700">
    <property type="term" value="F:DNA-binding transcription factor activity"/>
    <property type="evidence" value="ECO:0007669"/>
    <property type="project" value="TreeGrafter"/>
</dbReference>
<evidence type="ECO:0000256" key="1">
    <source>
        <dbReference type="ARBA" id="ARBA00023015"/>
    </source>
</evidence>
<keyword evidence="2 4" id="KW-0238">DNA-binding</keyword>
<protein>
    <submittedName>
        <fullName evidence="6">AcrR family transcriptional regulator</fullName>
    </submittedName>
</protein>
<evidence type="ECO:0000256" key="3">
    <source>
        <dbReference type="ARBA" id="ARBA00023163"/>
    </source>
</evidence>
<dbReference type="GO" id="GO:0000976">
    <property type="term" value="F:transcription cis-regulatory region binding"/>
    <property type="evidence" value="ECO:0007669"/>
    <property type="project" value="TreeGrafter"/>
</dbReference>
<dbReference type="PROSITE" id="PS50977">
    <property type="entry name" value="HTH_TETR_2"/>
    <property type="match status" value="1"/>
</dbReference>
<comment type="caution">
    <text evidence="6">The sequence shown here is derived from an EMBL/GenBank/DDBJ whole genome shotgun (WGS) entry which is preliminary data.</text>
</comment>
<evidence type="ECO:0000256" key="4">
    <source>
        <dbReference type="PROSITE-ProRule" id="PRU00335"/>
    </source>
</evidence>
<feature type="DNA-binding region" description="H-T-H motif" evidence="4">
    <location>
        <begin position="43"/>
        <end position="62"/>
    </location>
</feature>
<dbReference type="Proteomes" id="UP000581769">
    <property type="component" value="Unassembled WGS sequence"/>
</dbReference>
<evidence type="ECO:0000256" key="2">
    <source>
        <dbReference type="ARBA" id="ARBA00023125"/>
    </source>
</evidence>
<accession>A0A840J5H3</accession>
<evidence type="ECO:0000259" key="5">
    <source>
        <dbReference type="PROSITE" id="PS50977"/>
    </source>
</evidence>
<dbReference type="AlphaFoldDB" id="A0A840J5H3"/>
<keyword evidence="1" id="KW-0805">Transcription regulation</keyword>
<keyword evidence="3" id="KW-0804">Transcription</keyword>
<dbReference type="PRINTS" id="PR00455">
    <property type="entry name" value="HTHTETR"/>
</dbReference>
<organism evidence="6 7">
    <name type="scientific">Amycolatopsis jiangsuensis</name>
    <dbReference type="NCBI Taxonomy" id="1181879"/>
    <lineage>
        <taxon>Bacteria</taxon>
        <taxon>Bacillati</taxon>
        <taxon>Actinomycetota</taxon>
        <taxon>Actinomycetes</taxon>
        <taxon>Pseudonocardiales</taxon>
        <taxon>Pseudonocardiaceae</taxon>
        <taxon>Amycolatopsis</taxon>
    </lineage>
</organism>
<feature type="domain" description="HTH tetR-type" evidence="5">
    <location>
        <begin position="20"/>
        <end position="80"/>
    </location>
</feature>
<dbReference type="RefSeq" id="WP_184783329.1">
    <property type="nucleotide sequence ID" value="NZ_JACHMG010000001.1"/>
</dbReference>